<dbReference type="InterPro" id="IPR036890">
    <property type="entry name" value="HATPase_C_sf"/>
</dbReference>
<dbReference type="PROSITE" id="PS50109">
    <property type="entry name" value="HIS_KIN"/>
    <property type="match status" value="1"/>
</dbReference>
<dbReference type="InterPro" id="IPR003661">
    <property type="entry name" value="HisK_dim/P_dom"/>
</dbReference>
<dbReference type="Gene3D" id="1.10.287.130">
    <property type="match status" value="1"/>
</dbReference>
<dbReference type="CDD" id="cd06225">
    <property type="entry name" value="HAMP"/>
    <property type="match status" value="1"/>
</dbReference>
<dbReference type="Pfam" id="PF00512">
    <property type="entry name" value="HisKA"/>
    <property type="match status" value="1"/>
</dbReference>
<dbReference type="SUPFAM" id="SSF55874">
    <property type="entry name" value="ATPase domain of HSP90 chaperone/DNA topoisomerase II/histidine kinase"/>
    <property type="match status" value="1"/>
</dbReference>
<comment type="function">
    <text evidence="15">Member of the two-component regulatory system HssS/HssR involved in intracellular heme homeostasis and tempering of staphylococcal virulence. HssS functions as a heme sensor histidine kinase which is autophosphorylated at a histidine residue and transfers its phosphate group to an aspartate residue of HssR. HssR/HssS activates the expression of hrtAB, an efflux pump, in response to extracellular heme, hemin, hemoglobin or blood.</text>
</comment>
<proteinExistence type="predicted"/>
<comment type="subcellular location">
    <subcellularLocation>
        <location evidence="2">Cell membrane</location>
        <topology evidence="2">Multi-pass membrane protein</topology>
    </subcellularLocation>
</comment>
<dbReference type="InterPro" id="IPR005467">
    <property type="entry name" value="His_kinase_dom"/>
</dbReference>
<dbReference type="SMART" id="SM00388">
    <property type="entry name" value="HisKA"/>
    <property type="match status" value="1"/>
</dbReference>
<dbReference type="SMART" id="SM00387">
    <property type="entry name" value="HATPase_c"/>
    <property type="match status" value="1"/>
</dbReference>
<keyword evidence="12" id="KW-0902">Two-component regulatory system</keyword>
<evidence type="ECO:0000256" key="2">
    <source>
        <dbReference type="ARBA" id="ARBA00004651"/>
    </source>
</evidence>
<keyword evidence="6" id="KW-0808">Transferase</keyword>
<evidence type="ECO:0000256" key="15">
    <source>
        <dbReference type="ARBA" id="ARBA00037219"/>
    </source>
</evidence>
<keyword evidence="13" id="KW-0843">Virulence</keyword>
<evidence type="ECO:0000313" key="21">
    <source>
        <dbReference type="Proteomes" id="UP001469365"/>
    </source>
</evidence>
<reference evidence="20 21" key="1">
    <citation type="submission" date="2024-04" db="EMBL/GenBank/DDBJ databases">
        <title>draft genome sequnece of Paenibacillus filicis.</title>
        <authorList>
            <person name="Kim D.-U."/>
        </authorList>
    </citation>
    <scope>NUCLEOTIDE SEQUENCE [LARGE SCALE GENOMIC DNA]</scope>
    <source>
        <strain evidence="20 21">KACC14197</strain>
    </source>
</reference>
<dbReference type="PRINTS" id="PR00344">
    <property type="entry name" value="BCTRLSENSOR"/>
</dbReference>
<evidence type="ECO:0000259" key="19">
    <source>
        <dbReference type="PROSITE" id="PS50885"/>
    </source>
</evidence>
<feature type="domain" description="HAMP" evidence="19">
    <location>
        <begin position="175"/>
        <end position="227"/>
    </location>
</feature>
<dbReference type="EC" id="2.7.13.3" evidence="3"/>
<evidence type="ECO:0000259" key="18">
    <source>
        <dbReference type="PROSITE" id="PS50109"/>
    </source>
</evidence>
<dbReference type="InterPro" id="IPR004358">
    <property type="entry name" value="Sig_transdc_His_kin-like_C"/>
</dbReference>
<sequence>MKTLYVRVVLTFLAVIVMSLLSSFLIGFVLFQKELNHLGQEDMMTAAETAMALYEQTHPQDLDAFMSKISQLSAYPMQVVSSSGELRTYGVTNGGEAPTIPSEPLRQVLGGEPYRSGVQGEDSLYVGVPFVFDGKRYALFVMTSSKNETAIIRLVMTVLILVLVTGSLCILVAARYLVNPLRALTEATKRLAQGDFAVELKLKRKDELGVLAQSFNDTARELKQLEQMRQDFVSNVSHEIQSPLTSISGFAKALKHEHLVAAEHRERYLDVIITESDRLSRLSENLLKLSSLESEQHPFESAAFNLDEQLRQIVLACEPLLSGKHIRIDLKLPRAARITADQDQLNQVWLNLIGNSIKFTPDGGKIRIDLAASGREWVVGVTDSGIGMQPEELSRIFERFYKADSSRSGSGNGLGLPIVKQIIHLHQGTIEVSSSPGEGTRVTVKLPMHPSSSV</sequence>
<feature type="domain" description="Histidine kinase" evidence="18">
    <location>
        <begin position="235"/>
        <end position="450"/>
    </location>
</feature>
<organism evidence="20 21">
    <name type="scientific">Paenibacillus filicis</name>
    <dbReference type="NCBI Taxonomy" id="669464"/>
    <lineage>
        <taxon>Bacteria</taxon>
        <taxon>Bacillati</taxon>
        <taxon>Bacillota</taxon>
        <taxon>Bacilli</taxon>
        <taxon>Bacillales</taxon>
        <taxon>Paenibacillaceae</taxon>
        <taxon>Paenibacillus</taxon>
    </lineage>
</organism>
<accession>A0ABU9DC50</accession>
<evidence type="ECO:0000256" key="11">
    <source>
        <dbReference type="ARBA" id="ARBA00022989"/>
    </source>
</evidence>
<dbReference type="Pfam" id="PF00672">
    <property type="entry name" value="HAMP"/>
    <property type="match status" value="1"/>
</dbReference>
<feature type="transmembrane region" description="Helical" evidence="17">
    <location>
        <begin position="154"/>
        <end position="178"/>
    </location>
</feature>
<dbReference type="InterPro" id="IPR050398">
    <property type="entry name" value="HssS/ArlS-like"/>
</dbReference>
<evidence type="ECO:0000256" key="7">
    <source>
        <dbReference type="ARBA" id="ARBA00022692"/>
    </source>
</evidence>
<evidence type="ECO:0000256" key="16">
    <source>
        <dbReference type="ARBA" id="ARBA00040841"/>
    </source>
</evidence>
<keyword evidence="9 20" id="KW-0418">Kinase</keyword>
<dbReference type="Gene3D" id="3.30.565.10">
    <property type="entry name" value="Histidine kinase-like ATPase, C-terminal domain"/>
    <property type="match status" value="1"/>
</dbReference>
<dbReference type="PROSITE" id="PS50885">
    <property type="entry name" value="HAMP"/>
    <property type="match status" value="1"/>
</dbReference>
<evidence type="ECO:0000313" key="20">
    <source>
        <dbReference type="EMBL" id="MEK8126407.1"/>
    </source>
</evidence>
<evidence type="ECO:0000256" key="1">
    <source>
        <dbReference type="ARBA" id="ARBA00000085"/>
    </source>
</evidence>
<keyword evidence="10" id="KW-0067">ATP-binding</keyword>
<dbReference type="EMBL" id="JBBPCC010000001">
    <property type="protein sequence ID" value="MEK8126407.1"/>
    <property type="molecule type" value="Genomic_DNA"/>
</dbReference>
<dbReference type="PANTHER" id="PTHR45528">
    <property type="entry name" value="SENSOR HISTIDINE KINASE CPXA"/>
    <property type="match status" value="1"/>
</dbReference>
<dbReference type="SUPFAM" id="SSF158472">
    <property type="entry name" value="HAMP domain-like"/>
    <property type="match status" value="1"/>
</dbReference>
<name>A0ABU9DC50_9BACL</name>
<keyword evidence="4" id="KW-1003">Cell membrane</keyword>
<evidence type="ECO:0000256" key="4">
    <source>
        <dbReference type="ARBA" id="ARBA00022475"/>
    </source>
</evidence>
<evidence type="ECO:0000256" key="17">
    <source>
        <dbReference type="SAM" id="Phobius"/>
    </source>
</evidence>
<comment type="caution">
    <text evidence="20">The sequence shown here is derived from an EMBL/GenBank/DDBJ whole genome shotgun (WGS) entry which is preliminary data.</text>
</comment>
<dbReference type="Pfam" id="PF02518">
    <property type="entry name" value="HATPase_c"/>
    <property type="match status" value="1"/>
</dbReference>
<keyword evidence="5" id="KW-0597">Phosphoprotein</keyword>
<dbReference type="SUPFAM" id="SSF47384">
    <property type="entry name" value="Homodimeric domain of signal transducing histidine kinase"/>
    <property type="match status" value="1"/>
</dbReference>
<keyword evidence="21" id="KW-1185">Reference proteome</keyword>
<dbReference type="Gene3D" id="6.10.340.10">
    <property type="match status" value="1"/>
</dbReference>
<dbReference type="CDD" id="cd00082">
    <property type="entry name" value="HisKA"/>
    <property type="match status" value="1"/>
</dbReference>
<feature type="transmembrane region" description="Helical" evidence="17">
    <location>
        <begin position="6"/>
        <end position="31"/>
    </location>
</feature>
<evidence type="ECO:0000256" key="10">
    <source>
        <dbReference type="ARBA" id="ARBA00022840"/>
    </source>
</evidence>
<dbReference type="InterPro" id="IPR003660">
    <property type="entry name" value="HAMP_dom"/>
</dbReference>
<evidence type="ECO:0000256" key="5">
    <source>
        <dbReference type="ARBA" id="ARBA00022553"/>
    </source>
</evidence>
<comment type="catalytic activity">
    <reaction evidence="1">
        <text>ATP + protein L-histidine = ADP + protein N-phospho-L-histidine.</text>
        <dbReference type="EC" id="2.7.13.3"/>
    </reaction>
</comment>
<gene>
    <name evidence="20" type="ORF">WMW72_00605</name>
</gene>
<dbReference type="SMART" id="SM00304">
    <property type="entry name" value="HAMP"/>
    <property type="match status" value="1"/>
</dbReference>
<evidence type="ECO:0000256" key="13">
    <source>
        <dbReference type="ARBA" id="ARBA00023026"/>
    </source>
</evidence>
<dbReference type="Proteomes" id="UP001469365">
    <property type="component" value="Unassembled WGS sequence"/>
</dbReference>
<dbReference type="RefSeq" id="WP_341413466.1">
    <property type="nucleotide sequence ID" value="NZ_JBBPCC010000001.1"/>
</dbReference>
<dbReference type="GO" id="GO:0016301">
    <property type="term" value="F:kinase activity"/>
    <property type="evidence" value="ECO:0007669"/>
    <property type="project" value="UniProtKB-KW"/>
</dbReference>
<dbReference type="InterPro" id="IPR036097">
    <property type="entry name" value="HisK_dim/P_sf"/>
</dbReference>
<keyword evidence="8" id="KW-0547">Nucleotide-binding</keyword>
<evidence type="ECO:0000256" key="8">
    <source>
        <dbReference type="ARBA" id="ARBA00022741"/>
    </source>
</evidence>
<dbReference type="InterPro" id="IPR003594">
    <property type="entry name" value="HATPase_dom"/>
</dbReference>
<evidence type="ECO:0000256" key="3">
    <source>
        <dbReference type="ARBA" id="ARBA00012438"/>
    </source>
</evidence>
<dbReference type="PANTHER" id="PTHR45528:SF11">
    <property type="entry name" value="HISTIDINE KINASE"/>
    <property type="match status" value="1"/>
</dbReference>
<keyword evidence="7 17" id="KW-0812">Transmembrane</keyword>
<evidence type="ECO:0000256" key="6">
    <source>
        <dbReference type="ARBA" id="ARBA00022679"/>
    </source>
</evidence>
<keyword evidence="11 17" id="KW-1133">Transmembrane helix</keyword>
<evidence type="ECO:0000256" key="14">
    <source>
        <dbReference type="ARBA" id="ARBA00023136"/>
    </source>
</evidence>
<protein>
    <recommendedName>
        <fullName evidence="16">Heme sensor protein HssS</fullName>
        <ecNumber evidence="3">2.7.13.3</ecNumber>
    </recommendedName>
</protein>
<evidence type="ECO:0000256" key="9">
    <source>
        <dbReference type="ARBA" id="ARBA00022777"/>
    </source>
</evidence>
<keyword evidence="14 17" id="KW-0472">Membrane</keyword>
<dbReference type="CDD" id="cd00075">
    <property type="entry name" value="HATPase"/>
    <property type="match status" value="1"/>
</dbReference>
<evidence type="ECO:0000256" key="12">
    <source>
        <dbReference type="ARBA" id="ARBA00023012"/>
    </source>
</evidence>